<dbReference type="PANTHER" id="PTHR31128:SF9">
    <property type="entry name" value="DUF3444 DOMAIN-CONTAINING PROTEIN-RELATED"/>
    <property type="match status" value="1"/>
</dbReference>
<reference evidence="2" key="1">
    <citation type="submission" date="2022-01" db="EMBL/GenBank/DDBJ databases">
        <title>Genome Sequence Resource for Two Populations of Ditylenchus destructor, the Migratory Endoparasitic Phytonematode.</title>
        <authorList>
            <person name="Zhang H."/>
            <person name="Lin R."/>
            <person name="Xie B."/>
        </authorList>
    </citation>
    <scope>NUCLEOTIDE SEQUENCE</scope>
    <source>
        <strain evidence="2">BazhouSP</strain>
    </source>
</reference>
<proteinExistence type="predicted"/>
<evidence type="ECO:0000313" key="2">
    <source>
        <dbReference type="EMBL" id="KAI1718083.1"/>
    </source>
</evidence>
<gene>
    <name evidence="2" type="ORF">DdX_06497</name>
</gene>
<dbReference type="EMBL" id="JAKKPZ010000008">
    <property type="protein sequence ID" value="KAI1718083.1"/>
    <property type="molecule type" value="Genomic_DNA"/>
</dbReference>
<comment type="caution">
    <text evidence="2">The sequence shown here is derived from an EMBL/GenBank/DDBJ whole genome shotgun (WGS) entry which is preliminary data.</text>
</comment>
<evidence type="ECO:0000256" key="1">
    <source>
        <dbReference type="SAM" id="MobiDB-lite"/>
    </source>
</evidence>
<dbReference type="PANTHER" id="PTHR31128">
    <property type="entry name" value="PROTEIN CBR-CLEC-135-RELATED"/>
    <property type="match status" value="1"/>
</dbReference>
<feature type="region of interest" description="Disordered" evidence="1">
    <location>
        <begin position="146"/>
        <end position="166"/>
    </location>
</feature>
<dbReference type="AlphaFoldDB" id="A0AAD4R5S4"/>
<keyword evidence="3" id="KW-1185">Reference proteome</keyword>
<evidence type="ECO:0000313" key="3">
    <source>
        <dbReference type="Proteomes" id="UP001201812"/>
    </source>
</evidence>
<sequence length="205" mass="23535">MVLNEWCKTGYIGEQSRVSAEEICANPVSFHLYHRYPSRLTTSIEYSTSDSLLKAKLPLFVVYKTSQGEYRHYRVLDESKPDDLFTHKRANTWNLAYKVDIPGERTFPSLKALVDFYSTYVILHSKSHIVDVFPWWKDSQNHMRRTPDWAQRKSSNAAASSPHNSQCSCKFNCGGHFDSDSAILVTVPSTYGQPKNKKKNSHNHS</sequence>
<name>A0AAD4R5S4_9BILA</name>
<accession>A0AAD4R5S4</accession>
<dbReference type="Proteomes" id="UP001201812">
    <property type="component" value="Unassembled WGS sequence"/>
</dbReference>
<organism evidence="2 3">
    <name type="scientific">Ditylenchus destructor</name>
    <dbReference type="NCBI Taxonomy" id="166010"/>
    <lineage>
        <taxon>Eukaryota</taxon>
        <taxon>Metazoa</taxon>
        <taxon>Ecdysozoa</taxon>
        <taxon>Nematoda</taxon>
        <taxon>Chromadorea</taxon>
        <taxon>Rhabditida</taxon>
        <taxon>Tylenchina</taxon>
        <taxon>Tylenchomorpha</taxon>
        <taxon>Sphaerularioidea</taxon>
        <taxon>Anguinidae</taxon>
        <taxon>Anguininae</taxon>
        <taxon>Ditylenchus</taxon>
    </lineage>
</organism>
<evidence type="ECO:0008006" key="4">
    <source>
        <dbReference type="Google" id="ProtNLM"/>
    </source>
</evidence>
<protein>
    <recommendedName>
        <fullName evidence="4">SH2 domain-containing protein</fullName>
    </recommendedName>
</protein>